<accession>A0A508B7C1</accession>
<dbReference type="RefSeq" id="WP_141480820.1">
    <property type="nucleotide sequence ID" value="NZ_VICD02000006.1"/>
</dbReference>
<evidence type="ECO:0000313" key="1">
    <source>
        <dbReference type="EMBL" id="KAB8198729.1"/>
    </source>
</evidence>
<gene>
    <name evidence="1" type="ORF">FKV24_000755</name>
</gene>
<organism evidence="1 2">
    <name type="scientific">Marilutibacter maris</name>
    <dbReference type="NCBI Taxonomy" id="1605891"/>
    <lineage>
        <taxon>Bacteria</taxon>
        <taxon>Pseudomonadati</taxon>
        <taxon>Pseudomonadota</taxon>
        <taxon>Gammaproteobacteria</taxon>
        <taxon>Lysobacterales</taxon>
        <taxon>Lysobacteraceae</taxon>
        <taxon>Marilutibacter</taxon>
    </lineage>
</organism>
<name>A0A508B7C1_9GAMM</name>
<dbReference type="EMBL" id="VICD02000006">
    <property type="protein sequence ID" value="KAB8198729.1"/>
    <property type="molecule type" value="Genomic_DNA"/>
</dbReference>
<comment type="caution">
    <text evidence="1">The sequence shown here is derived from an EMBL/GenBank/DDBJ whole genome shotgun (WGS) entry which is preliminary data.</text>
</comment>
<reference evidence="1 2" key="1">
    <citation type="submission" date="2019-10" db="EMBL/GenBank/DDBJ databases">
        <title>Lysobacter alkalisoli sp. nov., isolated from saline-alkaline soil.</title>
        <authorList>
            <person name="Sun J.-Q."/>
        </authorList>
    </citation>
    <scope>NUCLEOTIDE SEQUENCE [LARGE SCALE GENOMIC DNA]</scope>
    <source>
        <strain evidence="1 2">KCTC 42381</strain>
    </source>
</reference>
<dbReference type="Proteomes" id="UP000320431">
    <property type="component" value="Unassembled WGS sequence"/>
</dbReference>
<dbReference type="AlphaFoldDB" id="A0A508B7C1"/>
<proteinExistence type="predicted"/>
<sequence>MEDAISLSDALDAALRYRVVRTSDGVVIQPGTADDYLLDIEQAVEKVRISLERGDLVITDESSEDE</sequence>
<evidence type="ECO:0000313" key="2">
    <source>
        <dbReference type="Proteomes" id="UP000320431"/>
    </source>
</evidence>
<protein>
    <submittedName>
        <fullName evidence="1">Uncharacterized protein</fullName>
    </submittedName>
</protein>